<dbReference type="RefSeq" id="WP_047371417.1">
    <property type="nucleotide sequence ID" value="NZ_CABMNU010000005.1"/>
</dbReference>
<evidence type="ECO:0000313" key="9">
    <source>
        <dbReference type="EMBL" id="HAT3581971.1"/>
    </source>
</evidence>
<dbReference type="InterPro" id="IPR036095">
    <property type="entry name" value="PTS_EIIB-like_sf"/>
</dbReference>
<keyword evidence="5" id="KW-0598">Phosphotransferase system</keyword>
<dbReference type="PANTHER" id="PTHR34581:SF2">
    <property type="entry name" value="PTS SYSTEM N,N'-DIACETYLCHITOBIOSE-SPECIFIC EIIB COMPONENT"/>
    <property type="match status" value="1"/>
</dbReference>
<dbReference type="GO" id="GO:0009401">
    <property type="term" value="P:phosphoenolpyruvate-dependent sugar phosphotransferase system"/>
    <property type="evidence" value="ECO:0007669"/>
    <property type="project" value="UniProtKB-KW"/>
</dbReference>
<keyword evidence="2" id="KW-0597">Phosphoprotein</keyword>
<comment type="caution">
    <text evidence="9">The sequence shown here is derived from an EMBL/GenBank/DDBJ whole genome shotgun (WGS) entry which is preliminary data.</text>
</comment>
<evidence type="ECO:0000256" key="2">
    <source>
        <dbReference type="ARBA" id="ARBA00022553"/>
    </source>
</evidence>
<keyword evidence="1" id="KW-0813">Transport</keyword>
<gene>
    <name evidence="9" type="ORF">I8531_002275</name>
</gene>
<evidence type="ECO:0000256" key="3">
    <source>
        <dbReference type="ARBA" id="ARBA00022597"/>
    </source>
</evidence>
<dbReference type="InterPro" id="IPR051819">
    <property type="entry name" value="PTS_sugar-specific_EIIB"/>
</dbReference>
<keyword evidence="6" id="KW-0418">Kinase</keyword>
<reference evidence="9" key="1">
    <citation type="journal article" date="2018" name="Genome Biol.">
        <title>SKESA: strategic k-mer extension for scrupulous assemblies.</title>
        <authorList>
            <person name="Souvorov A."/>
            <person name="Agarwala R."/>
            <person name="Lipman D.J."/>
        </authorList>
    </citation>
    <scope>NUCLEOTIDE SEQUENCE</scope>
    <source>
        <strain evidence="9">CAVp300</strain>
    </source>
</reference>
<dbReference type="AlphaFoldDB" id="A0A9P3T8A7"/>
<protein>
    <submittedName>
        <fullName evidence="9">PTS cellobiose transporter subunit IIB</fullName>
    </submittedName>
</protein>
<dbReference type="PROSITE" id="PS51100">
    <property type="entry name" value="PTS_EIIB_TYPE_3"/>
    <property type="match status" value="1"/>
</dbReference>
<evidence type="ECO:0000313" key="10">
    <source>
        <dbReference type="Proteomes" id="UP000867740"/>
    </source>
</evidence>
<dbReference type="Proteomes" id="UP000867740">
    <property type="component" value="Unassembled WGS sequence"/>
</dbReference>
<dbReference type="GO" id="GO:0008982">
    <property type="term" value="F:protein-N(PI)-phosphohistidine-sugar phosphotransferase activity"/>
    <property type="evidence" value="ECO:0007669"/>
    <property type="project" value="InterPro"/>
</dbReference>
<organism evidence="9 10">
    <name type="scientific">Kluyvera intermedia</name>
    <name type="common">Enterobacter intermedius</name>
    <dbReference type="NCBI Taxonomy" id="61648"/>
    <lineage>
        <taxon>Bacteria</taxon>
        <taxon>Pseudomonadati</taxon>
        <taxon>Pseudomonadota</taxon>
        <taxon>Gammaproteobacteria</taxon>
        <taxon>Enterobacterales</taxon>
        <taxon>Enterobacteriaceae</taxon>
        <taxon>Kluyvera</taxon>
    </lineage>
</organism>
<evidence type="ECO:0000256" key="5">
    <source>
        <dbReference type="ARBA" id="ARBA00022683"/>
    </source>
</evidence>
<dbReference type="Pfam" id="PF02302">
    <property type="entry name" value="PTS_IIB"/>
    <property type="match status" value="1"/>
</dbReference>
<keyword evidence="4" id="KW-0808">Transferase</keyword>
<dbReference type="EMBL" id="DACSUM010000015">
    <property type="protein sequence ID" value="HAT3581971.1"/>
    <property type="molecule type" value="Genomic_DNA"/>
</dbReference>
<feature type="domain" description="PTS EIIB type-3" evidence="8">
    <location>
        <begin position="1"/>
        <end position="104"/>
    </location>
</feature>
<dbReference type="GO" id="GO:0016301">
    <property type="term" value="F:kinase activity"/>
    <property type="evidence" value="ECO:0007669"/>
    <property type="project" value="UniProtKB-KW"/>
</dbReference>
<evidence type="ECO:0000256" key="4">
    <source>
        <dbReference type="ARBA" id="ARBA00022679"/>
    </source>
</evidence>
<keyword evidence="3" id="KW-0762">Sugar transport</keyword>
<evidence type="ECO:0000259" key="8">
    <source>
        <dbReference type="PROSITE" id="PS51100"/>
    </source>
</evidence>
<evidence type="ECO:0000256" key="7">
    <source>
        <dbReference type="PROSITE-ProRule" id="PRU00423"/>
    </source>
</evidence>
<name>A0A9P3T8A7_KLUIN</name>
<dbReference type="InterPro" id="IPR013012">
    <property type="entry name" value="PTS_EIIB_3"/>
</dbReference>
<dbReference type="InterPro" id="IPR003501">
    <property type="entry name" value="PTS_EIIB_2/3"/>
</dbReference>
<feature type="modified residue" description="Phosphocysteine; by EIIA" evidence="7">
    <location>
        <position position="8"/>
    </location>
</feature>
<proteinExistence type="predicted"/>
<evidence type="ECO:0000256" key="1">
    <source>
        <dbReference type="ARBA" id="ARBA00022448"/>
    </source>
</evidence>
<accession>A0A9P3T8A7</accession>
<dbReference type="Gene3D" id="3.40.50.2300">
    <property type="match status" value="1"/>
</dbReference>
<dbReference type="PANTHER" id="PTHR34581">
    <property type="entry name" value="PTS SYSTEM N,N'-DIACETYLCHITOBIOSE-SPECIFIC EIIB COMPONENT"/>
    <property type="match status" value="1"/>
</dbReference>
<reference evidence="9" key="2">
    <citation type="submission" date="2020-10" db="EMBL/GenBank/DDBJ databases">
        <authorList>
            <consortium name="NCBI Pathogen Detection Project"/>
        </authorList>
    </citation>
    <scope>NUCLEOTIDE SEQUENCE</scope>
    <source>
        <strain evidence="9">CAVp300</strain>
    </source>
</reference>
<evidence type="ECO:0000256" key="6">
    <source>
        <dbReference type="ARBA" id="ARBA00022777"/>
    </source>
</evidence>
<sequence>MKRLLICCLFGNTAITLAKKMQGVADAHRYQIQISGTGADSFASLAPAFDCFLVAPHIQYKKEELKKAIKEGQHIEVIAGYPYAAIDAEKILKFAIDRMEELVE</sequence>
<dbReference type="SUPFAM" id="SSF52794">
    <property type="entry name" value="PTS system IIB component-like"/>
    <property type="match status" value="1"/>
</dbReference>